<evidence type="ECO:0000313" key="3">
    <source>
        <dbReference type="Proteomes" id="UP000278334"/>
    </source>
</evidence>
<organism evidence="2 3">
    <name type="scientific">Bathymodiolus thermophilus thioautotrophic gill symbiont</name>
    <dbReference type="NCBI Taxonomy" id="2360"/>
    <lineage>
        <taxon>Bacteria</taxon>
        <taxon>Pseudomonadati</taxon>
        <taxon>Pseudomonadota</taxon>
        <taxon>Gammaproteobacteria</taxon>
        <taxon>sulfur-oxidizing symbionts</taxon>
    </lineage>
</organism>
<evidence type="ECO:0000313" key="2">
    <source>
        <dbReference type="EMBL" id="AYQ56008.1"/>
    </source>
</evidence>
<dbReference type="EMBL" id="CP024634">
    <property type="protein sequence ID" value="AYQ56008.1"/>
    <property type="molecule type" value="Genomic_DNA"/>
</dbReference>
<dbReference type="Pfam" id="PF09912">
    <property type="entry name" value="DUF2141"/>
    <property type="match status" value="1"/>
</dbReference>
<reference evidence="2 3" key="1">
    <citation type="submission" date="2017-11" db="EMBL/GenBank/DDBJ databases">
        <title>Genome sequence of the bacterial symbiont EPR9N from a vent mussel Bathymodiolus thermophilus.</title>
        <authorList>
            <person name="Won Y.-J."/>
        </authorList>
    </citation>
    <scope>NUCLEOTIDE SEQUENCE [LARGE SCALE GENOMIC DNA]</scope>
    <source>
        <strain evidence="2 3">EPR9N</strain>
    </source>
</reference>
<protein>
    <recommendedName>
        <fullName evidence="4">DUF2141 domain-containing protein</fullName>
    </recommendedName>
</protein>
<name>A0A3G3IJW7_9GAMM</name>
<feature type="chain" id="PRO_5018212495" description="DUF2141 domain-containing protein" evidence="1">
    <location>
        <begin position="18"/>
        <end position="140"/>
    </location>
</feature>
<evidence type="ECO:0000256" key="1">
    <source>
        <dbReference type="SAM" id="SignalP"/>
    </source>
</evidence>
<gene>
    <name evidence="2" type="ORF">MS2017_0258</name>
</gene>
<proteinExistence type="predicted"/>
<dbReference type="KEGG" id="bthg:MS2017_0258"/>
<feature type="signal peptide" evidence="1">
    <location>
        <begin position="1"/>
        <end position="17"/>
    </location>
</feature>
<accession>A0A3G3IJW7</accession>
<sequence length="140" mass="15543" precursor="true">MKKIILSLSLISSLSYATNIEVNVSNIKPIAGKLFIALDAKDTYNKDDKSNSVFSVKKNISSFSHKITIHNVNPGTYALSVFHDIDNDDKLSTNFFGVPNEGYGFSNNVVGNFGKPTFKETSFVIDDKQETVNFNVKLVR</sequence>
<dbReference type="Proteomes" id="UP000278334">
    <property type="component" value="Chromosome"/>
</dbReference>
<keyword evidence="1" id="KW-0732">Signal</keyword>
<dbReference type="RefSeq" id="WP_122951014.1">
    <property type="nucleotide sequence ID" value="NZ_CP024634.1"/>
</dbReference>
<evidence type="ECO:0008006" key="4">
    <source>
        <dbReference type="Google" id="ProtNLM"/>
    </source>
</evidence>
<dbReference type="InterPro" id="IPR018673">
    <property type="entry name" value="DUF2141"/>
</dbReference>
<dbReference type="AlphaFoldDB" id="A0A3G3IJW7"/>